<evidence type="ECO:0000313" key="2">
    <source>
        <dbReference type="EnsemblMetazoa" id="OVOC9370.1"/>
    </source>
</evidence>
<organism evidence="2 3">
    <name type="scientific">Onchocerca volvulus</name>
    <dbReference type="NCBI Taxonomy" id="6282"/>
    <lineage>
        <taxon>Eukaryota</taxon>
        <taxon>Metazoa</taxon>
        <taxon>Ecdysozoa</taxon>
        <taxon>Nematoda</taxon>
        <taxon>Chromadorea</taxon>
        <taxon>Rhabditida</taxon>
        <taxon>Spirurina</taxon>
        <taxon>Spiruromorpha</taxon>
        <taxon>Filarioidea</taxon>
        <taxon>Onchocercidae</taxon>
        <taxon>Onchocerca</taxon>
    </lineage>
</organism>
<dbReference type="EnsemblMetazoa" id="OVOC9370.1">
    <property type="protein sequence ID" value="OVOC9370.1"/>
    <property type="gene ID" value="WBGene00246179"/>
</dbReference>
<dbReference type="Proteomes" id="UP000024404">
    <property type="component" value="Unassembled WGS sequence"/>
</dbReference>
<reference evidence="3" key="1">
    <citation type="submission" date="2013-10" db="EMBL/GenBank/DDBJ databases">
        <title>Genome sequencing of Onchocerca volvulus.</title>
        <authorList>
            <person name="Cotton J."/>
            <person name="Tsai J."/>
            <person name="Stanley E."/>
            <person name="Tracey A."/>
            <person name="Holroyd N."/>
            <person name="Lustigman S."/>
            <person name="Berriman M."/>
        </authorList>
    </citation>
    <scope>NUCLEOTIDE SEQUENCE</scope>
</reference>
<protein>
    <submittedName>
        <fullName evidence="2">Uncharacterized protein</fullName>
    </submittedName>
</protein>
<keyword evidence="1" id="KW-0812">Transmembrane</keyword>
<keyword evidence="3" id="KW-1185">Reference proteome</keyword>
<proteinExistence type="predicted"/>
<accession>A0A8R1U2G4</accession>
<name>A0A8R1U2G4_ONCVO</name>
<dbReference type="OMA" id="KMDRTIK"/>
<feature type="transmembrane region" description="Helical" evidence="1">
    <location>
        <begin position="192"/>
        <end position="210"/>
    </location>
</feature>
<dbReference type="EMBL" id="CMVM020000262">
    <property type="status" value="NOT_ANNOTATED_CDS"/>
    <property type="molecule type" value="Genomic_DNA"/>
</dbReference>
<keyword evidence="1" id="KW-0472">Membrane</keyword>
<evidence type="ECO:0000313" key="3">
    <source>
        <dbReference type="Proteomes" id="UP000024404"/>
    </source>
</evidence>
<keyword evidence="1" id="KW-1133">Transmembrane helix</keyword>
<feature type="transmembrane region" description="Helical" evidence="1">
    <location>
        <begin position="27"/>
        <end position="46"/>
    </location>
</feature>
<evidence type="ECO:0000256" key="1">
    <source>
        <dbReference type="SAM" id="Phobius"/>
    </source>
</evidence>
<sequence>MLKLTIARLFHRCCNNFSNLSTSRPPVFLIVLSPIWLSLLNLLLIASATPEFSSSRVQSQPRSLETEQCQTNIPGDCNPYSCHGTCEGRYVRFWDSKLKIDRTLKSCQCAQEPICSLIGMNAYAGCRTYIMLTTAAQRFIRLWTMSDAEKSNNQFFAFRFEHSWDRLRHKQLLNGNSKFCCWTANITRSNSVILRYTPLSILLPVLFALFS</sequence>
<dbReference type="AlphaFoldDB" id="A0A8R1U2G4"/>
<reference evidence="2" key="2">
    <citation type="submission" date="2022-06" db="UniProtKB">
        <authorList>
            <consortium name="EnsemblMetazoa"/>
        </authorList>
    </citation>
    <scope>IDENTIFICATION</scope>
</reference>